<sequence length="395" mass="42365">ISRILGTIHLPLISGCIFTGIIAGPYVSGFLSINMVDQFSLIDDLALSFIALTAGGELRLLSLKKRSRAIILNIILQTVIVFCLVSLFVAFAGSCFGLAGSLSFAQTIVLSILLGVVAVARSPSSAIAIISECRAAGPFTDTVLGVTVVLDVLIIIFFTFALAASKIILTGSGVINIHVLMALSLEMMASFLIGTVLGKGIAFYIKRVGHDLPLFLLFIAFAVSKMSIWIGNFMDVHYSISLHLEPLLICMSAGFVVQNFSDSGSFFMESLDRIALPIYVLFFSLAGAALNLESLLQCWPLALFIVVIRSLGIFSASYAAGKFSRDPPTHYKHAWMAYLTQAGVAIGLAQLANRQFPEIGDYLMTIVLAVITVNQVVGPITFKIALGRVGEVGKR</sequence>
<dbReference type="PANTHER" id="PTHR43021">
    <property type="entry name" value="NA(+)/H(+) ANTIPORTER-RELATED"/>
    <property type="match status" value="1"/>
</dbReference>
<feature type="transmembrane region" description="Helical" evidence="5">
    <location>
        <begin position="12"/>
        <end position="33"/>
    </location>
</feature>
<evidence type="ECO:0000313" key="8">
    <source>
        <dbReference type="Proteomes" id="UP001594351"/>
    </source>
</evidence>
<keyword evidence="2 5" id="KW-0812">Transmembrane</keyword>
<evidence type="ECO:0000256" key="1">
    <source>
        <dbReference type="ARBA" id="ARBA00004141"/>
    </source>
</evidence>
<feature type="transmembrane region" description="Helical" evidence="5">
    <location>
        <begin position="142"/>
        <end position="165"/>
    </location>
</feature>
<feature type="transmembrane region" description="Helical" evidence="5">
    <location>
        <begin position="363"/>
        <end position="386"/>
    </location>
</feature>
<feature type="transmembrane region" description="Helical" evidence="5">
    <location>
        <begin position="278"/>
        <end position="296"/>
    </location>
</feature>
<dbReference type="EMBL" id="JBHPBY010000321">
    <property type="protein sequence ID" value="MFC1852505.1"/>
    <property type="molecule type" value="Genomic_DNA"/>
</dbReference>
<evidence type="ECO:0000256" key="2">
    <source>
        <dbReference type="ARBA" id="ARBA00022692"/>
    </source>
</evidence>
<organism evidence="7 8">
    <name type="scientific">candidate division CSSED10-310 bacterium</name>
    <dbReference type="NCBI Taxonomy" id="2855610"/>
    <lineage>
        <taxon>Bacteria</taxon>
        <taxon>Bacteria division CSSED10-310</taxon>
    </lineage>
</organism>
<dbReference type="InterPro" id="IPR038770">
    <property type="entry name" value="Na+/solute_symporter_sf"/>
</dbReference>
<protein>
    <submittedName>
        <fullName evidence="7">Cation:proton antiporter</fullName>
    </submittedName>
</protein>
<evidence type="ECO:0000259" key="6">
    <source>
        <dbReference type="Pfam" id="PF00999"/>
    </source>
</evidence>
<dbReference type="PANTHER" id="PTHR43021:SF2">
    <property type="entry name" value="CATION_H+ EXCHANGER DOMAIN-CONTAINING PROTEIN"/>
    <property type="match status" value="1"/>
</dbReference>
<evidence type="ECO:0000256" key="5">
    <source>
        <dbReference type="SAM" id="Phobius"/>
    </source>
</evidence>
<feature type="non-terminal residue" evidence="7">
    <location>
        <position position="1"/>
    </location>
</feature>
<feature type="transmembrane region" description="Helical" evidence="5">
    <location>
        <begin position="212"/>
        <end position="230"/>
    </location>
</feature>
<keyword evidence="8" id="KW-1185">Reference proteome</keyword>
<evidence type="ECO:0000313" key="7">
    <source>
        <dbReference type="EMBL" id="MFC1852505.1"/>
    </source>
</evidence>
<dbReference type="Proteomes" id="UP001594351">
    <property type="component" value="Unassembled WGS sequence"/>
</dbReference>
<feature type="transmembrane region" description="Helical" evidence="5">
    <location>
        <begin position="70"/>
        <end position="92"/>
    </location>
</feature>
<comment type="caution">
    <text evidence="7">The sequence shown here is derived from an EMBL/GenBank/DDBJ whole genome shotgun (WGS) entry which is preliminary data.</text>
</comment>
<feature type="transmembrane region" description="Helical" evidence="5">
    <location>
        <begin position="177"/>
        <end position="205"/>
    </location>
</feature>
<feature type="transmembrane region" description="Helical" evidence="5">
    <location>
        <begin position="302"/>
        <end position="321"/>
    </location>
</feature>
<evidence type="ECO:0000256" key="4">
    <source>
        <dbReference type="ARBA" id="ARBA00023136"/>
    </source>
</evidence>
<feature type="domain" description="Cation/H+ exchanger transmembrane" evidence="6">
    <location>
        <begin position="6"/>
        <end position="383"/>
    </location>
</feature>
<reference evidence="7 8" key="1">
    <citation type="submission" date="2024-09" db="EMBL/GenBank/DDBJ databases">
        <title>Laminarin stimulates single cell rates of sulfate reduction while oxygen inhibits transcriptomic activity in coastal marine sediment.</title>
        <authorList>
            <person name="Lindsay M."/>
            <person name="Orcutt B."/>
            <person name="Emerson D."/>
            <person name="Stepanauskas R."/>
            <person name="D'Angelo T."/>
        </authorList>
    </citation>
    <scope>NUCLEOTIDE SEQUENCE [LARGE SCALE GENOMIC DNA]</scope>
    <source>
        <strain evidence="7">SAG AM-311-K15</strain>
    </source>
</reference>
<proteinExistence type="predicted"/>
<keyword evidence="3 5" id="KW-1133">Transmembrane helix</keyword>
<accession>A0ABV6Z223</accession>
<keyword evidence="4 5" id="KW-0472">Membrane</keyword>
<dbReference type="Gene3D" id="1.20.1530.20">
    <property type="match status" value="1"/>
</dbReference>
<evidence type="ECO:0000256" key="3">
    <source>
        <dbReference type="ARBA" id="ARBA00022989"/>
    </source>
</evidence>
<feature type="transmembrane region" description="Helical" evidence="5">
    <location>
        <begin position="98"/>
        <end position="121"/>
    </location>
</feature>
<dbReference type="Pfam" id="PF00999">
    <property type="entry name" value="Na_H_Exchanger"/>
    <property type="match status" value="1"/>
</dbReference>
<name>A0ABV6Z223_UNCC1</name>
<gene>
    <name evidence="7" type="ORF">ACFL27_20095</name>
</gene>
<feature type="transmembrane region" description="Helical" evidence="5">
    <location>
        <begin position="45"/>
        <end position="63"/>
    </location>
</feature>
<comment type="subcellular location">
    <subcellularLocation>
        <location evidence="1">Membrane</location>
        <topology evidence="1">Multi-pass membrane protein</topology>
    </subcellularLocation>
</comment>
<dbReference type="InterPro" id="IPR006153">
    <property type="entry name" value="Cation/H_exchanger_TM"/>
</dbReference>